<protein>
    <submittedName>
        <fullName evidence="3">DUF4142 domain-containing protein</fullName>
    </submittedName>
</protein>
<dbReference type="EMBL" id="JALPRF010000003">
    <property type="protein sequence ID" value="MCK8493598.1"/>
    <property type="molecule type" value="Genomic_DNA"/>
</dbReference>
<comment type="caution">
    <text evidence="3">The sequence shown here is derived from an EMBL/GenBank/DDBJ whole genome shotgun (WGS) entry which is preliminary data.</text>
</comment>
<proteinExistence type="predicted"/>
<dbReference type="Proteomes" id="UP001202180">
    <property type="component" value="Unassembled WGS sequence"/>
</dbReference>
<dbReference type="InterPro" id="IPR025419">
    <property type="entry name" value="DUF4142"/>
</dbReference>
<sequence>MKKTILLALFVAGGLSVQSCGSSEKKDSVDQAEQINEEKKTSDDDDSEFAVKAASGGMLEVELGRLAQEKAQNQQVKDFGAMMVTDHSKANDELKSLAASKNITLPTMLGEDHQKHVNELTKLSGKEFDKKYVSLMVDDHKEDIDEFEEASKEAKDADIKAFATKTLPTLKTHLERIESIQSSMK</sequence>
<evidence type="ECO:0000259" key="2">
    <source>
        <dbReference type="Pfam" id="PF13628"/>
    </source>
</evidence>
<dbReference type="RefSeq" id="WP_232562171.1">
    <property type="nucleotide sequence ID" value="NZ_JALPRF010000003.1"/>
</dbReference>
<dbReference type="PANTHER" id="PTHR38593:SF1">
    <property type="entry name" value="BLR2558 PROTEIN"/>
    <property type="match status" value="1"/>
</dbReference>
<reference evidence="3 4" key="1">
    <citation type="submission" date="2022-04" db="EMBL/GenBank/DDBJ databases">
        <title>Spirosoma sp. strain RP8 genome sequencing and assembly.</title>
        <authorList>
            <person name="Jung Y."/>
        </authorList>
    </citation>
    <scope>NUCLEOTIDE SEQUENCE [LARGE SCALE GENOMIC DNA]</scope>
    <source>
        <strain evidence="3 4">RP8</strain>
    </source>
</reference>
<organism evidence="3 4">
    <name type="scientific">Spirosoma liriopis</name>
    <dbReference type="NCBI Taxonomy" id="2937440"/>
    <lineage>
        <taxon>Bacteria</taxon>
        <taxon>Pseudomonadati</taxon>
        <taxon>Bacteroidota</taxon>
        <taxon>Cytophagia</taxon>
        <taxon>Cytophagales</taxon>
        <taxon>Cytophagaceae</taxon>
        <taxon>Spirosoma</taxon>
    </lineage>
</organism>
<feature type="domain" description="DUF4142" evidence="2">
    <location>
        <begin position="45"/>
        <end position="179"/>
    </location>
</feature>
<feature type="region of interest" description="Disordered" evidence="1">
    <location>
        <begin position="18"/>
        <end position="48"/>
    </location>
</feature>
<dbReference type="Gene3D" id="1.20.1260.10">
    <property type="match status" value="1"/>
</dbReference>
<evidence type="ECO:0000256" key="1">
    <source>
        <dbReference type="SAM" id="MobiDB-lite"/>
    </source>
</evidence>
<accession>A0ABT0HPL9</accession>
<evidence type="ECO:0000313" key="4">
    <source>
        <dbReference type="Proteomes" id="UP001202180"/>
    </source>
</evidence>
<evidence type="ECO:0000313" key="3">
    <source>
        <dbReference type="EMBL" id="MCK8493598.1"/>
    </source>
</evidence>
<dbReference type="PANTHER" id="PTHR38593">
    <property type="entry name" value="BLR2558 PROTEIN"/>
    <property type="match status" value="1"/>
</dbReference>
<dbReference type="InterPro" id="IPR012347">
    <property type="entry name" value="Ferritin-like"/>
</dbReference>
<dbReference type="Pfam" id="PF13628">
    <property type="entry name" value="DUF4142"/>
    <property type="match status" value="1"/>
</dbReference>
<name>A0ABT0HPL9_9BACT</name>
<dbReference type="PROSITE" id="PS51257">
    <property type="entry name" value="PROKAR_LIPOPROTEIN"/>
    <property type="match status" value="1"/>
</dbReference>
<keyword evidence="4" id="KW-1185">Reference proteome</keyword>
<gene>
    <name evidence="3" type="ORF">M0L20_17160</name>
</gene>